<keyword evidence="9" id="KW-1185">Reference proteome</keyword>
<dbReference type="PANTHER" id="PTHR19372:SF7">
    <property type="entry name" value="SULFITE OXIDASE, MITOCHONDRIAL"/>
    <property type="match status" value="1"/>
</dbReference>
<dbReference type="CDD" id="cd02110">
    <property type="entry name" value="SO_family_Moco_dimer"/>
    <property type="match status" value="1"/>
</dbReference>
<protein>
    <submittedName>
        <fullName evidence="8">Sulfite oxidase</fullName>
    </submittedName>
</protein>
<dbReference type="GO" id="GO:0006790">
    <property type="term" value="P:sulfur compound metabolic process"/>
    <property type="evidence" value="ECO:0007669"/>
    <property type="project" value="TreeGrafter"/>
</dbReference>
<feature type="region of interest" description="Disordered" evidence="5">
    <location>
        <begin position="1"/>
        <end position="29"/>
    </location>
</feature>
<evidence type="ECO:0000313" key="9">
    <source>
        <dbReference type="Proteomes" id="UP000070134"/>
    </source>
</evidence>
<sequence length="373" mass="41097">MRAKISTQHRPHRHETAAPAPNPPSTGPLTAEELELARRNHSAPLEALRWPLTPPGLHYTVVHFDIPYLDPETWRLRIHGAVEHPLELTLSDLRRRPRRTAAVTLECAGNGRGRLEPRPPSIPWDTGAVGTAEWTGTPLAPILEEAGLAAEAVDLVFTGADRGVQAGLEQDYARSLTADEAMDEHVLLAYEMGGQPLPPQHGFPLRLLVPGWYGMASVKWLTSIEVLDRPAHTFQNERTYRYSQGAEDPGEPVTRMRVRSLLVPPGLPDFFTRRRSLDAGPIMLRGRAWSGEGPVVRVEVAIDGVWTDAHVEPPTGKHAWQEFSVVWVAVPGPHTLASRATDAAGRVQPLEQAWTYQGMGNNAVQEMTVEVVA</sequence>
<comment type="cofactor">
    <cofactor evidence="1">
        <name>Mo-molybdopterin</name>
        <dbReference type="ChEBI" id="CHEBI:71302"/>
    </cofactor>
</comment>
<dbReference type="PANTHER" id="PTHR19372">
    <property type="entry name" value="SULFITE REDUCTASE"/>
    <property type="match status" value="1"/>
</dbReference>
<dbReference type="Pfam" id="PF03404">
    <property type="entry name" value="Mo-co_dimer"/>
    <property type="match status" value="1"/>
</dbReference>
<dbReference type="SUPFAM" id="SSF81296">
    <property type="entry name" value="E set domains"/>
    <property type="match status" value="1"/>
</dbReference>
<dbReference type="RefSeq" id="WP_084249252.1">
    <property type="nucleotide sequence ID" value="NZ_BJMO01000023.1"/>
</dbReference>
<dbReference type="GO" id="GO:0030151">
    <property type="term" value="F:molybdenum ion binding"/>
    <property type="evidence" value="ECO:0007669"/>
    <property type="project" value="InterPro"/>
</dbReference>
<dbReference type="OrthoDB" id="9795587at2"/>
<dbReference type="GO" id="GO:0020037">
    <property type="term" value="F:heme binding"/>
    <property type="evidence" value="ECO:0007669"/>
    <property type="project" value="TreeGrafter"/>
</dbReference>
<feature type="domain" description="Moybdenum cofactor oxidoreductase dimerisation" evidence="7">
    <location>
        <begin position="256"/>
        <end position="369"/>
    </location>
</feature>
<evidence type="ECO:0000259" key="7">
    <source>
        <dbReference type="Pfam" id="PF03404"/>
    </source>
</evidence>
<dbReference type="GO" id="GO:0008482">
    <property type="term" value="F:sulfite oxidase activity"/>
    <property type="evidence" value="ECO:0007669"/>
    <property type="project" value="TreeGrafter"/>
</dbReference>
<dbReference type="STRING" id="37927.SA2016_0601"/>
<dbReference type="KEGG" id="satk:SA2016_0601"/>
<keyword evidence="2" id="KW-0500">Molybdenum</keyword>
<dbReference type="Gene3D" id="2.60.40.650">
    <property type="match status" value="1"/>
</dbReference>
<dbReference type="InterPro" id="IPR000572">
    <property type="entry name" value="OxRdtase_Mopterin-bd_dom"/>
</dbReference>
<evidence type="ECO:0000256" key="1">
    <source>
        <dbReference type="ARBA" id="ARBA00001924"/>
    </source>
</evidence>
<accession>A0A126ZXK6</accession>
<evidence type="ECO:0000256" key="4">
    <source>
        <dbReference type="ARBA" id="ARBA00023002"/>
    </source>
</evidence>
<dbReference type="InterPro" id="IPR008335">
    <property type="entry name" value="Mopterin_OxRdtase_euk"/>
</dbReference>
<dbReference type="SUPFAM" id="SSF56524">
    <property type="entry name" value="Oxidoreductase molybdopterin-binding domain"/>
    <property type="match status" value="1"/>
</dbReference>
<evidence type="ECO:0000313" key="8">
    <source>
        <dbReference type="EMBL" id="AMM31294.1"/>
    </source>
</evidence>
<name>A0A126ZXK6_9MICC</name>
<reference evidence="8 9" key="1">
    <citation type="submission" date="2016-02" db="EMBL/GenBank/DDBJ databases">
        <title>Complete genome of Sinomonas atrocyanea KCTC 3377.</title>
        <authorList>
            <person name="Kim K.M."/>
        </authorList>
    </citation>
    <scope>NUCLEOTIDE SEQUENCE [LARGE SCALE GENOMIC DNA]</scope>
    <source>
        <strain evidence="8 9">KCTC 3377</strain>
    </source>
</reference>
<feature type="domain" description="Oxidoreductase molybdopterin-binding" evidence="6">
    <location>
        <begin position="63"/>
        <end position="234"/>
    </location>
</feature>
<dbReference type="AlphaFoldDB" id="A0A126ZXK6"/>
<keyword evidence="4" id="KW-0560">Oxidoreductase</keyword>
<dbReference type="InterPro" id="IPR014756">
    <property type="entry name" value="Ig_E-set"/>
</dbReference>
<dbReference type="InterPro" id="IPR005066">
    <property type="entry name" value="MoCF_OxRdtse_dimer"/>
</dbReference>
<dbReference type="Gene3D" id="3.90.420.10">
    <property type="entry name" value="Oxidoreductase, molybdopterin-binding domain"/>
    <property type="match status" value="1"/>
</dbReference>
<evidence type="ECO:0000256" key="2">
    <source>
        <dbReference type="ARBA" id="ARBA00022505"/>
    </source>
</evidence>
<dbReference type="Proteomes" id="UP000070134">
    <property type="component" value="Chromosome"/>
</dbReference>
<proteinExistence type="predicted"/>
<dbReference type="InterPro" id="IPR036374">
    <property type="entry name" value="OxRdtase_Mopterin-bd_sf"/>
</dbReference>
<gene>
    <name evidence="8" type="ORF">SA2016_0601</name>
</gene>
<dbReference type="EMBL" id="CP014518">
    <property type="protein sequence ID" value="AMM31294.1"/>
    <property type="molecule type" value="Genomic_DNA"/>
</dbReference>
<dbReference type="Pfam" id="PF00174">
    <property type="entry name" value="Oxidored_molyb"/>
    <property type="match status" value="1"/>
</dbReference>
<dbReference type="PATRIC" id="fig|37927.3.peg.619"/>
<dbReference type="PRINTS" id="PR00407">
    <property type="entry name" value="EUMOPTERIN"/>
</dbReference>
<evidence type="ECO:0000256" key="3">
    <source>
        <dbReference type="ARBA" id="ARBA00022723"/>
    </source>
</evidence>
<organism evidence="8 9">
    <name type="scientific">Sinomonas atrocyanea</name>
    <dbReference type="NCBI Taxonomy" id="37927"/>
    <lineage>
        <taxon>Bacteria</taxon>
        <taxon>Bacillati</taxon>
        <taxon>Actinomycetota</taxon>
        <taxon>Actinomycetes</taxon>
        <taxon>Micrococcales</taxon>
        <taxon>Micrococcaceae</taxon>
        <taxon>Sinomonas</taxon>
    </lineage>
</organism>
<evidence type="ECO:0000259" key="6">
    <source>
        <dbReference type="Pfam" id="PF00174"/>
    </source>
</evidence>
<keyword evidence="3" id="KW-0479">Metal-binding</keyword>
<feature type="compositionally biased region" description="Basic residues" evidence="5">
    <location>
        <begin position="1"/>
        <end position="13"/>
    </location>
</feature>
<evidence type="ECO:0000256" key="5">
    <source>
        <dbReference type="SAM" id="MobiDB-lite"/>
    </source>
</evidence>
<dbReference type="GO" id="GO:0043546">
    <property type="term" value="F:molybdopterin cofactor binding"/>
    <property type="evidence" value="ECO:0007669"/>
    <property type="project" value="TreeGrafter"/>
</dbReference>